<dbReference type="InterPro" id="IPR003838">
    <property type="entry name" value="ABC3_permease_C"/>
</dbReference>
<evidence type="ECO:0000256" key="5">
    <source>
        <dbReference type="ARBA" id="ARBA00023136"/>
    </source>
</evidence>
<comment type="subcellular location">
    <subcellularLocation>
        <location evidence="1">Cell membrane</location>
        <topology evidence="1">Multi-pass membrane protein</topology>
    </subcellularLocation>
</comment>
<comment type="similarity">
    <text evidence="6">Belongs to the ABC-4 integral membrane protein family.</text>
</comment>
<evidence type="ECO:0000259" key="8">
    <source>
        <dbReference type="PROSITE" id="PS50928"/>
    </source>
</evidence>
<keyword evidence="4 7" id="KW-1133">Transmembrane helix</keyword>
<evidence type="ECO:0000256" key="4">
    <source>
        <dbReference type="ARBA" id="ARBA00022989"/>
    </source>
</evidence>
<accession>A0A2M6P3C6</accession>
<dbReference type="InterPro" id="IPR000515">
    <property type="entry name" value="MetI-like"/>
</dbReference>
<dbReference type="PROSITE" id="PS50928">
    <property type="entry name" value="ABC_TM1"/>
    <property type="match status" value="1"/>
</dbReference>
<feature type="transmembrane region" description="Helical" evidence="7">
    <location>
        <begin position="255"/>
        <end position="280"/>
    </location>
</feature>
<evidence type="ECO:0000313" key="9">
    <source>
        <dbReference type="EMBL" id="PIR77880.1"/>
    </source>
</evidence>
<dbReference type="Pfam" id="PF12704">
    <property type="entry name" value="MacB_PCD"/>
    <property type="match status" value="1"/>
</dbReference>
<dbReference type="PANTHER" id="PTHR30572:SF4">
    <property type="entry name" value="ABC TRANSPORTER PERMEASE YTRF"/>
    <property type="match status" value="1"/>
</dbReference>
<dbReference type="GO" id="GO:0005886">
    <property type="term" value="C:plasma membrane"/>
    <property type="evidence" value="ECO:0007669"/>
    <property type="project" value="UniProtKB-SubCell"/>
</dbReference>
<dbReference type="Pfam" id="PF02687">
    <property type="entry name" value="FtsX"/>
    <property type="match status" value="1"/>
</dbReference>
<keyword evidence="5 7" id="KW-0472">Membrane</keyword>
<organism evidence="9 10">
    <name type="scientific">Candidatus Magasanikbacteria bacterium CG10_big_fil_rev_8_21_14_0_10_38_6</name>
    <dbReference type="NCBI Taxonomy" id="1974647"/>
    <lineage>
        <taxon>Bacteria</taxon>
        <taxon>Candidatus Magasanikiibacteriota</taxon>
    </lineage>
</organism>
<evidence type="ECO:0000256" key="1">
    <source>
        <dbReference type="ARBA" id="ARBA00004651"/>
    </source>
</evidence>
<keyword evidence="2" id="KW-1003">Cell membrane</keyword>
<proteinExistence type="inferred from homology"/>
<dbReference type="InterPro" id="IPR050250">
    <property type="entry name" value="Macrolide_Exporter_MacB"/>
</dbReference>
<gene>
    <name evidence="9" type="ORF">COU30_00095</name>
</gene>
<reference evidence="10" key="1">
    <citation type="submission" date="2017-09" db="EMBL/GenBank/DDBJ databases">
        <title>Depth-based differentiation of microbial function through sediment-hosted aquifers and enrichment of novel symbionts in the deep terrestrial subsurface.</title>
        <authorList>
            <person name="Probst A.J."/>
            <person name="Ladd B."/>
            <person name="Jarett J.K."/>
            <person name="Geller-Mcgrath D.E."/>
            <person name="Sieber C.M.K."/>
            <person name="Emerson J.B."/>
            <person name="Anantharaman K."/>
            <person name="Thomas B.C."/>
            <person name="Malmstrom R."/>
            <person name="Stieglmeier M."/>
            <person name="Klingl A."/>
            <person name="Woyke T."/>
            <person name="Ryan C.M."/>
            <person name="Banfield J.F."/>
        </authorList>
    </citation>
    <scope>NUCLEOTIDE SEQUENCE [LARGE SCALE GENOMIC DNA]</scope>
</reference>
<dbReference type="AlphaFoldDB" id="A0A2M6P3C6"/>
<evidence type="ECO:0000256" key="7">
    <source>
        <dbReference type="SAM" id="Phobius"/>
    </source>
</evidence>
<comment type="caution">
    <text evidence="9">The sequence shown here is derived from an EMBL/GenBank/DDBJ whole genome shotgun (WGS) entry which is preliminary data.</text>
</comment>
<evidence type="ECO:0000256" key="3">
    <source>
        <dbReference type="ARBA" id="ARBA00022692"/>
    </source>
</evidence>
<evidence type="ECO:0000256" key="2">
    <source>
        <dbReference type="ARBA" id="ARBA00022475"/>
    </source>
</evidence>
<feature type="transmembrane region" description="Helical" evidence="7">
    <location>
        <begin position="301"/>
        <end position="334"/>
    </location>
</feature>
<dbReference type="PANTHER" id="PTHR30572">
    <property type="entry name" value="MEMBRANE COMPONENT OF TRANSPORTER-RELATED"/>
    <property type="match status" value="1"/>
</dbReference>
<feature type="non-terminal residue" evidence="9">
    <location>
        <position position="353"/>
    </location>
</feature>
<evidence type="ECO:0000313" key="10">
    <source>
        <dbReference type="Proteomes" id="UP000228528"/>
    </source>
</evidence>
<evidence type="ECO:0000256" key="6">
    <source>
        <dbReference type="ARBA" id="ARBA00038076"/>
    </source>
</evidence>
<dbReference type="GO" id="GO:0022857">
    <property type="term" value="F:transmembrane transporter activity"/>
    <property type="evidence" value="ECO:0007669"/>
    <property type="project" value="TreeGrafter"/>
</dbReference>
<dbReference type="EMBL" id="PFBW01000004">
    <property type="protein sequence ID" value="PIR77880.1"/>
    <property type="molecule type" value="Genomic_DNA"/>
</dbReference>
<name>A0A2M6P3C6_9BACT</name>
<dbReference type="Proteomes" id="UP000228528">
    <property type="component" value="Unassembled WGS sequence"/>
</dbReference>
<feature type="domain" description="ABC transmembrane type-1" evidence="8">
    <location>
        <begin position="305"/>
        <end position="353"/>
    </location>
</feature>
<keyword evidence="3 7" id="KW-0812">Transmembrane</keyword>
<sequence>MLGIIIGVMAVVLVMSVGAGAQSLILDQIQQRGTDQIAVLPGSSDPTGPPAQVLGIIITTLTYEDGQALLLKNNVQHLKEVAAYLSGSDVFQWEAEERNVTYTGATASYTAVEKIAIADGRFFSEAEEQQGDHVIVIGATIAKEVFGNQDPVGEFVKLKRKRFKVIGVMAEKGTSLFENPDESVVIPLLVAQRELLAARHVSFLRMQVDDEKYIDQTIEEIRQTLVERHNDEDFSIRNIADALDILTTITNALKFFLVAVAAVALFVGGVGIMNIMLIAVKEKTREIGLRKAVGAREKHILWQFLIETFVIVFVGAVVGVVLGILVSFIIALIVQAQGYTYRFIVSSVVLIIA</sequence>
<dbReference type="InterPro" id="IPR025857">
    <property type="entry name" value="MacB_PCD"/>
</dbReference>
<protein>
    <recommendedName>
        <fullName evidence="8">ABC transmembrane type-1 domain-containing protein</fullName>
    </recommendedName>
</protein>